<proteinExistence type="predicted"/>
<protein>
    <submittedName>
        <fullName evidence="1">Uncharacterized protein</fullName>
    </submittedName>
</protein>
<name>A0A381YM07_9ZZZZ</name>
<accession>A0A381YM07</accession>
<organism evidence="1">
    <name type="scientific">marine metagenome</name>
    <dbReference type="NCBI Taxonomy" id="408172"/>
    <lineage>
        <taxon>unclassified sequences</taxon>
        <taxon>metagenomes</taxon>
        <taxon>ecological metagenomes</taxon>
    </lineage>
</organism>
<sequence length="111" mass="12651">MSKYLNIYEVGQAYGGPEEGGWWYSCGSPMESTLVVNLAHSQRVCKLLNDRFRKTTRGYSMGYGDHDGVDPEGFGDDNYLMKGGQWGDKKLRARIEDHPAEAFPQERPHYE</sequence>
<evidence type="ECO:0000313" key="1">
    <source>
        <dbReference type="EMBL" id="SVA78010.1"/>
    </source>
</evidence>
<reference evidence="1" key="1">
    <citation type="submission" date="2018-05" db="EMBL/GenBank/DDBJ databases">
        <authorList>
            <person name="Lanie J.A."/>
            <person name="Ng W.-L."/>
            <person name="Kazmierczak K.M."/>
            <person name="Andrzejewski T.M."/>
            <person name="Davidsen T.M."/>
            <person name="Wayne K.J."/>
            <person name="Tettelin H."/>
            <person name="Glass J.I."/>
            <person name="Rusch D."/>
            <person name="Podicherti R."/>
            <person name="Tsui H.-C.T."/>
            <person name="Winkler M.E."/>
        </authorList>
    </citation>
    <scope>NUCLEOTIDE SEQUENCE</scope>
</reference>
<dbReference type="AlphaFoldDB" id="A0A381YM07"/>
<dbReference type="EMBL" id="UINC01018547">
    <property type="protein sequence ID" value="SVA78010.1"/>
    <property type="molecule type" value="Genomic_DNA"/>
</dbReference>
<gene>
    <name evidence="1" type="ORF">METZ01_LOCUS130864</name>
</gene>